<protein>
    <recommendedName>
        <fullName evidence="3">SAM-dependent methyltransferase</fullName>
    </recommendedName>
</protein>
<dbReference type="InterPro" id="IPR006764">
    <property type="entry name" value="SAM_dep_MeTrfase_SAV2177_type"/>
</dbReference>
<accession>A0ABY2PC28</accession>
<sequence>MGPCPKGLRRCAGAPRGRDAGRKAIQPDFSKPSVARMYDWLIGGRDNYPVDREACEELLRIAPSTRELALVNRAFLVRAVRYLAEECGITQYIDHGSGLPTSPNVHQVVQQFHPDARVVYVDNDPIVLGHGRMMLAEDTATTAVILQDMRNTEAIFESDEVRRLIDRNTPIACLFVSVLHCVPEKDDPWKLVRDVARRLPPGSHLVISQLASVDGQLRSDITQFMREITGGNWGEVRSLDEVGRFFEGLELVEAQAPCEVSLWRPDGEIGPRQKTKEWVEFGGVARIP</sequence>
<reference evidence="1 2" key="1">
    <citation type="submission" date="2019-04" db="EMBL/GenBank/DDBJ databases">
        <title>Streptomyces rhizosphaericola sp. nov., an actinobacterium isolated from the wheat rhizosphere.</title>
        <authorList>
            <person name="Vargas Hoyos H.A."/>
            <person name="Santos S.N."/>
            <person name="Genuario D.B."/>
            <person name="Melo I.S."/>
            <person name="Da Silva L.J."/>
            <person name="Da Silva F.S.P."/>
            <person name="Zucchi T.D."/>
        </authorList>
    </citation>
    <scope>NUCLEOTIDE SEQUENCE [LARGE SCALE GENOMIC DNA]</scope>
    <source>
        <strain evidence="1 2">1AS2c</strain>
    </source>
</reference>
<comment type="caution">
    <text evidence="1">The sequence shown here is derived from an EMBL/GenBank/DDBJ whole genome shotgun (WGS) entry which is preliminary data.</text>
</comment>
<dbReference type="Proteomes" id="UP000306274">
    <property type="component" value="Unassembled WGS sequence"/>
</dbReference>
<evidence type="ECO:0008006" key="3">
    <source>
        <dbReference type="Google" id="ProtNLM"/>
    </source>
</evidence>
<keyword evidence="2" id="KW-1185">Reference proteome</keyword>
<dbReference type="EMBL" id="SRZK01000197">
    <property type="protein sequence ID" value="TGZ08192.1"/>
    <property type="molecule type" value="Genomic_DNA"/>
</dbReference>
<name>A0ABY2PC28_9ACTN</name>
<proteinExistence type="predicted"/>
<gene>
    <name evidence="1" type="ORF">E5Z02_19875</name>
</gene>
<dbReference type="PIRSF" id="PIRSF017393">
    <property type="entry name" value="MTase_SAV2177"/>
    <property type="match status" value="1"/>
</dbReference>
<dbReference type="SUPFAM" id="SSF53335">
    <property type="entry name" value="S-adenosyl-L-methionine-dependent methyltransferases"/>
    <property type="match status" value="1"/>
</dbReference>
<dbReference type="Pfam" id="PF04672">
    <property type="entry name" value="Methyltransf_19"/>
    <property type="match status" value="1"/>
</dbReference>
<dbReference type="Gene3D" id="3.40.50.150">
    <property type="entry name" value="Vaccinia Virus protein VP39"/>
    <property type="match status" value="1"/>
</dbReference>
<dbReference type="InterPro" id="IPR029063">
    <property type="entry name" value="SAM-dependent_MTases_sf"/>
</dbReference>
<dbReference type="RefSeq" id="WP_136016753.1">
    <property type="nucleotide sequence ID" value="NZ_SRZK01000197.1"/>
</dbReference>
<evidence type="ECO:0000313" key="1">
    <source>
        <dbReference type="EMBL" id="TGZ08192.1"/>
    </source>
</evidence>
<organism evidence="1 2">
    <name type="scientific">Streptomyces rhizosphaericola</name>
    <dbReference type="NCBI Taxonomy" id="2564098"/>
    <lineage>
        <taxon>Bacteria</taxon>
        <taxon>Bacillati</taxon>
        <taxon>Actinomycetota</taxon>
        <taxon>Actinomycetes</taxon>
        <taxon>Kitasatosporales</taxon>
        <taxon>Streptomycetaceae</taxon>
        <taxon>Streptomyces</taxon>
    </lineage>
</organism>
<evidence type="ECO:0000313" key="2">
    <source>
        <dbReference type="Proteomes" id="UP000306274"/>
    </source>
</evidence>